<gene>
    <name evidence="7" type="ORF">LMUP508_00134</name>
    <name evidence="5" type="ORF">LX03_10145</name>
    <name evidence="6" type="ORF">PO158_02545</name>
</gene>
<dbReference type="PANTHER" id="PTHR43035">
    <property type="entry name" value="FATTY ACID REPRESSION MUTANT PROTEIN 2-RELATED"/>
    <property type="match status" value="1"/>
</dbReference>
<dbReference type="GO" id="GO:0034599">
    <property type="term" value="P:cellular response to oxidative stress"/>
    <property type="evidence" value="ECO:0007669"/>
    <property type="project" value="InterPro"/>
</dbReference>
<dbReference type="InterPro" id="IPR029479">
    <property type="entry name" value="Nitroreductase"/>
</dbReference>
<evidence type="ECO:0000256" key="3">
    <source>
        <dbReference type="ARBA" id="ARBA00023002"/>
    </source>
</evidence>
<name>A0A099Y7U7_LIMMU</name>
<dbReference type="Pfam" id="PF00881">
    <property type="entry name" value="Nitroreductase"/>
    <property type="match status" value="1"/>
</dbReference>
<reference evidence="6" key="3">
    <citation type="submission" date="2023-01" db="EMBL/GenBank/DDBJ databases">
        <title>Genome analysis of 13 Lactobacillus isolated from gut of wild boar.</title>
        <authorList>
            <person name="Papp P."/>
            <person name="Libisch B."/>
            <person name="Nagy T."/>
            <person name="Olasz F."/>
        </authorList>
    </citation>
    <scope>NUCLEOTIDE SEQUENCE</scope>
    <source>
        <strain evidence="6">F108</strain>
    </source>
</reference>
<dbReference type="FunFam" id="3.40.109.10:FF:000001">
    <property type="entry name" value="Nitroreductase family"/>
    <property type="match status" value="1"/>
</dbReference>
<sequence>MTNQFNQLQEKRRSIYALGKNVKEDKQTLVDLIEKTIELSPSAFNSQTVRAVIAFGQDSDRIWDIVLAELRKVVKDDEAFAKTQAKVNSFKAYGTILYFTETATVKQLEADFPAYAANFAGWAEQAIGGAQQAVWEALAVQGLGASLQHYNPLIDEAIAKAFDIPETWQLRAEMPFGSVEAPAGEKDVLPAEKRFKVFGA</sequence>
<dbReference type="EMBL" id="CABFNH010000001">
    <property type="protein sequence ID" value="VTZ88025.1"/>
    <property type="molecule type" value="Genomic_DNA"/>
</dbReference>
<dbReference type="PANTHER" id="PTHR43035:SF1">
    <property type="entry name" value="FATTY ACID REPRESSION MUTANT PROTEIN 2-RELATED"/>
    <property type="match status" value="1"/>
</dbReference>
<evidence type="ECO:0000313" key="5">
    <source>
        <dbReference type="EMBL" id="KGL66334.1"/>
    </source>
</evidence>
<reference evidence="7 9" key="2">
    <citation type="submission" date="2019-06" db="EMBL/GenBank/DDBJ databases">
        <authorList>
            <person name="Rodrigo-Torres L."/>
            <person name="Arahal R. D."/>
            <person name="Lucena T."/>
        </authorList>
    </citation>
    <scope>NUCLEOTIDE SEQUENCE [LARGE SCALE GENOMIC DNA]</scope>
    <source>
        <strain evidence="7 9">INIA P508</strain>
    </source>
</reference>
<reference evidence="5 8" key="1">
    <citation type="submission" date="2014-09" db="EMBL/GenBank/DDBJ databases">
        <title>Lactobacillus mucosae CRL573 Genome Sequencing.</title>
        <authorList>
            <person name="Bleckwedel J."/>
            <person name="Teran L.C."/>
            <person name="Bonacina J."/>
            <person name="Saavedra L."/>
            <person name="Mozzi F.B."/>
            <person name="Raya R.R."/>
        </authorList>
    </citation>
    <scope>NUCLEOTIDE SEQUENCE [LARGE SCALE GENOMIC DNA]</scope>
    <source>
        <strain evidence="5 8">CRL573</strain>
    </source>
</reference>
<evidence type="ECO:0000313" key="8">
    <source>
        <dbReference type="Proteomes" id="UP000030001"/>
    </source>
</evidence>
<dbReference type="RefSeq" id="WP_006500821.1">
    <property type="nucleotide sequence ID" value="NZ_CABFNH010000001.1"/>
</dbReference>
<dbReference type="EMBL" id="JAQOND010000011">
    <property type="protein sequence ID" value="MDC2827165.1"/>
    <property type="molecule type" value="Genomic_DNA"/>
</dbReference>
<comment type="subcellular location">
    <subcellularLocation>
        <location evidence="1">Cytoplasm</location>
    </subcellularLocation>
</comment>
<keyword evidence="2" id="KW-0963">Cytoplasm</keyword>
<dbReference type="EMBL" id="JROC01000037">
    <property type="protein sequence ID" value="KGL66334.1"/>
    <property type="molecule type" value="Genomic_DNA"/>
</dbReference>
<dbReference type="GO" id="GO:0005737">
    <property type="term" value="C:cytoplasm"/>
    <property type="evidence" value="ECO:0007669"/>
    <property type="project" value="UniProtKB-SubCell"/>
</dbReference>
<evidence type="ECO:0000259" key="4">
    <source>
        <dbReference type="Pfam" id="PF00881"/>
    </source>
</evidence>
<dbReference type="AlphaFoldDB" id="A0A099Y7U7"/>
<feature type="domain" description="Nitroreductase" evidence="4">
    <location>
        <begin position="11"/>
        <end position="177"/>
    </location>
</feature>
<evidence type="ECO:0000256" key="2">
    <source>
        <dbReference type="ARBA" id="ARBA00022490"/>
    </source>
</evidence>
<dbReference type="SUPFAM" id="SSF55469">
    <property type="entry name" value="FMN-dependent nitroreductase-like"/>
    <property type="match status" value="1"/>
</dbReference>
<dbReference type="InterPro" id="IPR033877">
    <property type="entry name" value="Frm2/Hbn1"/>
</dbReference>
<dbReference type="Proteomes" id="UP001218021">
    <property type="component" value="Unassembled WGS sequence"/>
</dbReference>
<evidence type="ECO:0000313" key="6">
    <source>
        <dbReference type="EMBL" id="MDC2827165.1"/>
    </source>
</evidence>
<proteinExistence type="predicted"/>
<dbReference type="Gene3D" id="3.40.109.10">
    <property type="entry name" value="NADH Oxidase"/>
    <property type="match status" value="1"/>
</dbReference>
<dbReference type="CDD" id="cd02140">
    <property type="entry name" value="Frm2-like"/>
    <property type="match status" value="1"/>
</dbReference>
<organism evidence="5 8">
    <name type="scientific">Limosilactobacillus mucosae</name>
    <name type="common">Lactobacillus mucosae</name>
    <dbReference type="NCBI Taxonomy" id="97478"/>
    <lineage>
        <taxon>Bacteria</taxon>
        <taxon>Bacillati</taxon>
        <taxon>Bacillota</taxon>
        <taxon>Bacilli</taxon>
        <taxon>Lactobacillales</taxon>
        <taxon>Lactobacillaceae</taxon>
        <taxon>Limosilactobacillus</taxon>
    </lineage>
</organism>
<evidence type="ECO:0000313" key="7">
    <source>
        <dbReference type="EMBL" id="VTZ88025.1"/>
    </source>
</evidence>
<dbReference type="Proteomes" id="UP000365705">
    <property type="component" value="Unassembled WGS sequence"/>
</dbReference>
<keyword evidence="3" id="KW-0560">Oxidoreductase</keyword>
<accession>A0A099Y7U7</accession>
<dbReference type="GO" id="GO:0016491">
    <property type="term" value="F:oxidoreductase activity"/>
    <property type="evidence" value="ECO:0007669"/>
    <property type="project" value="UniProtKB-KW"/>
</dbReference>
<protein>
    <submittedName>
        <fullName evidence="5 6">Nitroreductase</fullName>
    </submittedName>
</protein>
<dbReference type="Proteomes" id="UP000030001">
    <property type="component" value="Unassembled WGS sequence"/>
</dbReference>
<evidence type="ECO:0000313" key="9">
    <source>
        <dbReference type="Proteomes" id="UP000365705"/>
    </source>
</evidence>
<evidence type="ECO:0000256" key="1">
    <source>
        <dbReference type="ARBA" id="ARBA00004496"/>
    </source>
</evidence>
<dbReference type="InterPro" id="IPR000415">
    <property type="entry name" value="Nitroreductase-like"/>
</dbReference>